<dbReference type="KEGG" id="rsin:B6N60_03888"/>
<protein>
    <submittedName>
        <fullName evidence="2">Uncharacterized protein</fullName>
    </submittedName>
</protein>
<sequence length="35" mass="3863">MGNAQITIILHNENVTAGQSNQPKKSINHNIPHSR</sequence>
<gene>
    <name evidence="2" type="ORF">B6N60_03888</name>
</gene>
<keyword evidence="3" id="KW-1185">Reference proteome</keyword>
<proteinExistence type="predicted"/>
<dbReference type="Proteomes" id="UP000683511">
    <property type="component" value="Chromosome"/>
</dbReference>
<feature type="region of interest" description="Disordered" evidence="1">
    <location>
        <begin position="15"/>
        <end position="35"/>
    </location>
</feature>
<organism evidence="2 3">
    <name type="scientific">Richelia sinica FACHB-800</name>
    <dbReference type="NCBI Taxonomy" id="1357546"/>
    <lineage>
        <taxon>Bacteria</taxon>
        <taxon>Bacillati</taxon>
        <taxon>Cyanobacteriota</taxon>
        <taxon>Cyanophyceae</taxon>
        <taxon>Nostocales</taxon>
        <taxon>Nostocaceae</taxon>
        <taxon>Richelia</taxon>
    </lineage>
</organism>
<evidence type="ECO:0000313" key="3">
    <source>
        <dbReference type="Proteomes" id="UP000683511"/>
    </source>
</evidence>
<dbReference type="EMBL" id="CP021056">
    <property type="protein sequence ID" value="QXE25176.1"/>
    <property type="molecule type" value="Genomic_DNA"/>
</dbReference>
<evidence type="ECO:0000256" key="1">
    <source>
        <dbReference type="SAM" id="MobiDB-lite"/>
    </source>
</evidence>
<name>A0A975TAF2_9NOST</name>
<reference evidence="2" key="1">
    <citation type="submission" date="2017-04" db="EMBL/GenBank/DDBJ databases">
        <title>Genome deletions in a multicellular cyanobacterial endosymbiont for morphological adaptation in marine diatoms.</title>
        <authorList>
            <person name="Wang Y."/>
            <person name="Gao H."/>
            <person name="Li R."/>
            <person name="Xu X."/>
        </authorList>
    </citation>
    <scope>NUCLEOTIDE SEQUENCE</scope>
    <source>
        <strain evidence="2">FACHB 800</strain>
    </source>
</reference>
<dbReference type="AlphaFoldDB" id="A0A975TAF2"/>
<evidence type="ECO:0000313" key="2">
    <source>
        <dbReference type="EMBL" id="QXE25176.1"/>
    </source>
</evidence>
<accession>A0A975TAF2</accession>